<sequence length="17" mass="1937">MFVGFSSFQIEFVTKLG</sequence>
<protein>
    <submittedName>
        <fullName evidence="1">Uncharacterized protein</fullName>
    </submittedName>
</protein>
<reference evidence="1" key="1">
    <citation type="submission" date="2018-02" db="EMBL/GenBank/DDBJ databases">
        <title>Rhizophora mucronata_Transcriptome.</title>
        <authorList>
            <person name="Meera S.P."/>
            <person name="Sreeshan A."/>
            <person name="Augustine A."/>
        </authorList>
    </citation>
    <scope>NUCLEOTIDE SEQUENCE</scope>
    <source>
        <tissue evidence="1">Leaf</tissue>
    </source>
</reference>
<proteinExistence type="predicted"/>
<organism evidence="1">
    <name type="scientific">Rhizophora mucronata</name>
    <name type="common">Asiatic mangrove</name>
    <dbReference type="NCBI Taxonomy" id="61149"/>
    <lineage>
        <taxon>Eukaryota</taxon>
        <taxon>Viridiplantae</taxon>
        <taxon>Streptophyta</taxon>
        <taxon>Embryophyta</taxon>
        <taxon>Tracheophyta</taxon>
        <taxon>Spermatophyta</taxon>
        <taxon>Magnoliopsida</taxon>
        <taxon>eudicotyledons</taxon>
        <taxon>Gunneridae</taxon>
        <taxon>Pentapetalae</taxon>
        <taxon>rosids</taxon>
        <taxon>fabids</taxon>
        <taxon>Malpighiales</taxon>
        <taxon>Rhizophoraceae</taxon>
        <taxon>Rhizophora</taxon>
    </lineage>
</organism>
<dbReference type="AlphaFoldDB" id="A0A2P2PEP6"/>
<accession>A0A2P2PEP6</accession>
<evidence type="ECO:0000313" key="1">
    <source>
        <dbReference type="EMBL" id="MBX53203.1"/>
    </source>
</evidence>
<dbReference type="EMBL" id="GGEC01072719">
    <property type="protein sequence ID" value="MBX53203.1"/>
    <property type="molecule type" value="Transcribed_RNA"/>
</dbReference>
<name>A0A2P2PEP6_RHIMU</name>